<dbReference type="Gene3D" id="1.10.1130.10">
    <property type="entry name" value="Flavocytochrome C3, Chain A"/>
    <property type="match status" value="1"/>
</dbReference>
<dbReference type="SUPFAM" id="SSF48695">
    <property type="entry name" value="Multiheme cytochromes"/>
    <property type="match status" value="1"/>
</dbReference>
<evidence type="ECO:0000256" key="8">
    <source>
        <dbReference type="ARBA" id="ARBA00022729"/>
    </source>
</evidence>
<dbReference type="AlphaFoldDB" id="A0A927F707"/>
<keyword evidence="12" id="KW-0408">Iron</keyword>
<dbReference type="Gene3D" id="1.10.780.10">
    <property type="entry name" value="Hydroxylamine Oxidoreductase, Chain A, domain 1"/>
    <property type="match status" value="1"/>
</dbReference>
<evidence type="ECO:0000256" key="9">
    <source>
        <dbReference type="ARBA" id="ARBA00022837"/>
    </source>
</evidence>
<evidence type="ECO:0000256" key="10">
    <source>
        <dbReference type="ARBA" id="ARBA00022982"/>
    </source>
</evidence>
<gene>
    <name evidence="15" type="ORF">IEN85_08855</name>
</gene>
<evidence type="ECO:0000256" key="3">
    <source>
        <dbReference type="ARBA" id="ARBA00009288"/>
    </source>
</evidence>
<keyword evidence="16" id="KW-1185">Reference proteome</keyword>
<evidence type="ECO:0000313" key="16">
    <source>
        <dbReference type="Proteomes" id="UP000622317"/>
    </source>
</evidence>
<evidence type="ECO:0000256" key="5">
    <source>
        <dbReference type="ARBA" id="ARBA00022448"/>
    </source>
</evidence>
<keyword evidence="8" id="KW-0732">Signal</keyword>
<evidence type="ECO:0000256" key="11">
    <source>
        <dbReference type="ARBA" id="ARBA00023002"/>
    </source>
</evidence>
<evidence type="ECO:0000256" key="12">
    <source>
        <dbReference type="ARBA" id="ARBA00023004"/>
    </source>
</evidence>
<evidence type="ECO:0000256" key="13">
    <source>
        <dbReference type="ARBA" id="ARBA00049131"/>
    </source>
</evidence>
<comment type="catalytic activity">
    <reaction evidence="13">
        <text>6 Fe(III)-[cytochrome c] + NH4(+) + 2 H2O = 6 Fe(II)-[cytochrome c] + nitrite + 8 H(+)</text>
        <dbReference type="Rhea" id="RHEA:13089"/>
        <dbReference type="Rhea" id="RHEA-COMP:10350"/>
        <dbReference type="Rhea" id="RHEA-COMP:14399"/>
        <dbReference type="ChEBI" id="CHEBI:15377"/>
        <dbReference type="ChEBI" id="CHEBI:15378"/>
        <dbReference type="ChEBI" id="CHEBI:16301"/>
        <dbReference type="ChEBI" id="CHEBI:28938"/>
        <dbReference type="ChEBI" id="CHEBI:29033"/>
        <dbReference type="ChEBI" id="CHEBI:29034"/>
        <dbReference type="EC" id="1.7.2.2"/>
    </reaction>
</comment>
<proteinExistence type="inferred from homology"/>
<dbReference type="GO" id="GO:0020037">
    <property type="term" value="F:heme binding"/>
    <property type="evidence" value="ECO:0007669"/>
    <property type="project" value="TreeGrafter"/>
</dbReference>
<dbReference type="CDD" id="cd08168">
    <property type="entry name" value="Cytochrom_C3"/>
    <property type="match status" value="1"/>
</dbReference>
<dbReference type="Gene3D" id="3.90.10.10">
    <property type="entry name" value="Cytochrome C3"/>
    <property type="match status" value="1"/>
</dbReference>
<dbReference type="GO" id="GO:0042279">
    <property type="term" value="F:nitrite reductase (cytochrome, ammonia-forming) activity"/>
    <property type="evidence" value="ECO:0007669"/>
    <property type="project" value="UniProtKB-EC"/>
</dbReference>
<sequence>MNRKKLQWVLAAATPLWLTFHFLASIKGEKRNAFMPGDASHGHHQIELQCSVCHTPDMGVKHDACASCHQDELDRVADSHPITKFLDPRNADRVAILDARKCVSCHVEHQPDQTAPMGVTLPTDYCYFCHQDVADERPTHEGLPFDSCSTSGCHNFHDNTALYEDFLEKHLDEPAFKLSPHVPQRQYYGKWSKENERAPLGLSERDAPSSVSYSQDVAFEWSNSSHAQAGVNCLDCHQSQDTGTWLDKPGIASCQTCHDYEAETFLQSRHGMRLAQNLSPMTPAQARLPMHAGAAHKELSCVSCHDDHSFETKFAAMDACVSCHDDQHTRAYKESKHFQLWVAETQGQAEPGTGVSCATCHLPRIELTEFGETVTKVLHNQNDVLRPNEKMIRPVCIQCHGVGFSIDALADPLLLKNNFQGMPNEHVESIDMVIEKLSRVAAERAK</sequence>
<feature type="domain" description="Tetrahaem cytochrome" evidence="14">
    <location>
        <begin position="43"/>
        <end position="131"/>
    </location>
</feature>
<evidence type="ECO:0000256" key="7">
    <source>
        <dbReference type="ARBA" id="ARBA00022723"/>
    </source>
</evidence>
<comment type="caution">
    <text evidence="15">The sequence shown here is derived from an EMBL/GenBank/DDBJ whole genome shotgun (WGS) entry which is preliminary data.</text>
</comment>
<dbReference type="GO" id="GO:0046872">
    <property type="term" value="F:metal ion binding"/>
    <property type="evidence" value="ECO:0007669"/>
    <property type="project" value="UniProtKB-KW"/>
</dbReference>
<dbReference type="RefSeq" id="WP_191616740.1">
    <property type="nucleotide sequence ID" value="NZ_JACYFG010000009.1"/>
</dbReference>
<keyword evidence="6" id="KW-0349">Heme</keyword>
<dbReference type="EMBL" id="JACYFG010000009">
    <property type="protein sequence ID" value="MBD5779603.1"/>
    <property type="molecule type" value="Genomic_DNA"/>
</dbReference>
<dbReference type="EC" id="1.7.2.2" evidence="4"/>
<feature type="domain" description="Tetrahaem cytochrome" evidence="14">
    <location>
        <begin position="226"/>
        <end position="309"/>
    </location>
</feature>
<organism evidence="15 16">
    <name type="scientific">Pelagicoccus enzymogenes</name>
    <dbReference type="NCBI Taxonomy" id="2773457"/>
    <lineage>
        <taxon>Bacteria</taxon>
        <taxon>Pseudomonadati</taxon>
        <taxon>Verrucomicrobiota</taxon>
        <taxon>Opitutia</taxon>
        <taxon>Puniceicoccales</taxon>
        <taxon>Pelagicoccaceae</taxon>
        <taxon>Pelagicoccus</taxon>
    </lineage>
</organism>
<comment type="cofactor">
    <cofactor evidence="1">
        <name>heme c</name>
        <dbReference type="ChEBI" id="CHEBI:61717"/>
    </cofactor>
</comment>
<evidence type="ECO:0000256" key="4">
    <source>
        <dbReference type="ARBA" id="ARBA00011887"/>
    </source>
</evidence>
<keyword evidence="9" id="KW-0106">Calcium</keyword>
<keyword evidence="7" id="KW-0479">Metal-binding</keyword>
<keyword evidence="11" id="KW-0560">Oxidoreductase</keyword>
<evidence type="ECO:0000256" key="6">
    <source>
        <dbReference type="ARBA" id="ARBA00022617"/>
    </source>
</evidence>
<keyword evidence="10" id="KW-0249">Electron transport</keyword>
<name>A0A927F707_9BACT</name>
<dbReference type="GO" id="GO:0030288">
    <property type="term" value="C:outer membrane-bounded periplasmic space"/>
    <property type="evidence" value="ECO:0007669"/>
    <property type="project" value="TreeGrafter"/>
</dbReference>
<dbReference type="InterPro" id="IPR003321">
    <property type="entry name" value="Cyt_c552"/>
</dbReference>
<dbReference type="GO" id="GO:0019645">
    <property type="term" value="P:anaerobic electron transport chain"/>
    <property type="evidence" value="ECO:0007669"/>
    <property type="project" value="TreeGrafter"/>
</dbReference>
<keyword evidence="5" id="KW-0813">Transport</keyword>
<reference evidence="15" key="1">
    <citation type="submission" date="2020-09" db="EMBL/GenBank/DDBJ databases">
        <title>Pelagicoccus enzymogenes sp. nov. with an EPS production, isolated from marine sediment.</title>
        <authorList>
            <person name="Feng X."/>
        </authorList>
    </citation>
    <scope>NUCLEOTIDE SEQUENCE</scope>
    <source>
        <strain evidence="15">NFK12</strain>
    </source>
</reference>
<dbReference type="Proteomes" id="UP000622317">
    <property type="component" value="Unassembled WGS sequence"/>
</dbReference>
<comment type="subcellular location">
    <subcellularLocation>
        <location evidence="2">Cell envelope</location>
    </subcellularLocation>
</comment>
<evidence type="ECO:0000313" key="15">
    <source>
        <dbReference type="EMBL" id="MBD5779603.1"/>
    </source>
</evidence>
<protein>
    <recommendedName>
        <fullName evidence="4">nitrite reductase (cytochrome; ammonia-forming)</fullName>
        <ecNumber evidence="4">1.7.2.2</ecNumber>
    </recommendedName>
</protein>
<evidence type="ECO:0000259" key="14">
    <source>
        <dbReference type="Pfam" id="PF14537"/>
    </source>
</evidence>
<dbReference type="PANTHER" id="PTHR30633:SF0">
    <property type="entry name" value="CYTOCHROME C-552"/>
    <property type="match status" value="1"/>
</dbReference>
<comment type="similarity">
    <text evidence="3">Belongs to the cytochrome c-552 family.</text>
</comment>
<evidence type="ECO:0000256" key="1">
    <source>
        <dbReference type="ARBA" id="ARBA00001926"/>
    </source>
</evidence>
<dbReference type="InterPro" id="IPR012286">
    <property type="entry name" value="Tetrahaem_cytochrome"/>
</dbReference>
<evidence type="ECO:0000256" key="2">
    <source>
        <dbReference type="ARBA" id="ARBA00004196"/>
    </source>
</evidence>
<dbReference type="InterPro" id="IPR036280">
    <property type="entry name" value="Multihaem_cyt_sf"/>
</dbReference>
<dbReference type="Pfam" id="PF14537">
    <property type="entry name" value="Cytochrom_c3_2"/>
    <property type="match status" value="2"/>
</dbReference>
<dbReference type="PANTHER" id="PTHR30633">
    <property type="entry name" value="CYTOCHROME C-552 RESPIRATORY NITRITE REDUCTASE"/>
    <property type="match status" value="1"/>
</dbReference>
<accession>A0A927F707</accession>